<feature type="region of interest" description="Disordered" evidence="1">
    <location>
        <begin position="311"/>
        <end position="342"/>
    </location>
</feature>
<feature type="compositionally biased region" description="Polar residues" evidence="1">
    <location>
        <begin position="203"/>
        <end position="216"/>
    </location>
</feature>
<dbReference type="AlphaFoldDB" id="A0A7S2X6F3"/>
<dbReference type="EMBL" id="HBHP01002677">
    <property type="protein sequence ID" value="CAD9747263.1"/>
    <property type="molecule type" value="Transcribed_RNA"/>
</dbReference>
<reference evidence="2" key="1">
    <citation type="submission" date="2021-01" db="EMBL/GenBank/DDBJ databases">
        <authorList>
            <person name="Corre E."/>
            <person name="Pelletier E."/>
            <person name="Niang G."/>
            <person name="Scheremetjew M."/>
            <person name="Finn R."/>
            <person name="Kale V."/>
            <person name="Holt S."/>
            <person name="Cochrane G."/>
            <person name="Meng A."/>
            <person name="Brown T."/>
            <person name="Cohen L."/>
        </authorList>
    </citation>
    <scope>NUCLEOTIDE SEQUENCE</scope>
    <source>
        <strain evidence="2">CCMP622</strain>
    </source>
</reference>
<organism evidence="2">
    <name type="scientific">Lotharella oceanica</name>
    <dbReference type="NCBI Taxonomy" id="641309"/>
    <lineage>
        <taxon>Eukaryota</taxon>
        <taxon>Sar</taxon>
        <taxon>Rhizaria</taxon>
        <taxon>Cercozoa</taxon>
        <taxon>Chlorarachniophyceae</taxon>
        <taxon>Lotharella</taxon>
    </lineage>
</organism>
<proteinExistence type="predicted"/>
<feature type="compositionally biased region" description="Polar residues" evidence="1">
    <location>
        <begin position="285"/>
        <end position="297"/>
    </location>
</feature>
<feature type="region of interest" description="Disordered" evidence="1">
    <location>
        <begin position="268"/>
        <end position="297"/>
    </location>
</feature>
<gene>
    <name evidence="2" type="ORF">LSP00402_LOCUS1694</name>
</gene>
<name>A0A7S2X6F3_9EUKA</name>
<accession>A0A7S2X6F3</accession>
<feature type="region of interest" description="Disordered" evidence="1">
    <location>
        <begin position="200"/>
        <end position="235"/>
    </location>
</feature>
<sequence>MAAAQGESAVSMKKRVNRFRSFIESSKGPSEMLFSSSKKLHNALAPLERFAKAAIMQSELDSNVAKHLGYEFKIPPVKLKNEAALNECRAAWKLNFASHFEWEAQQADPLLESMEYHRVLLHSYHRAYEQKLKFPPGSQSQRAERASEQAKTLLMLARVVTELILNLGCNDAWDNRRRRFEFEMQRFGKAQHKAMVALKSAMGPSNETRTASVGENKNNRNRDADSDEDLEEEEEFQEIYANDIEEDARGRNLSLRRRGESQVAVVRNTIEHDPDPEGVPPGSPRRSTASLSMCSSQSVPVMQVLAAMQTLARPKTDSRPCDSSCVSGEGDPGSARGSSLTH</sequence>
<protein>
    <submittedName>
        <fullName evidence="2">Uncharacterized protein</fullName>
    </submittedName>
</protein>
<evidence type="ECO:0000313" key="2">
    <source>
        <dbReference type="EMBL" id="CAD9747263.1"/>
    </source>
</evidence>
<evidence type="ECO:0000256" key="1">
    <source>
        <dbReference type="SAM" id="MobiDB-lite"/>
    </source>
</evidence>
<feature type="compositionally biased region" description="Acidic residues" evidence="1">
    <location>
        <begin position="225"/>
        <end position="235"/>
    </location>
</feature>